<name>A0A540KXE6_MALBA</name>
<keyword evidence="2" id="KW-1185">Reference proteome</keyword>
<organism evidence="1 2">
    <name type="scientific">Malus baccata</name>
    <name type="common">Siberian crab apple</name>
    <name type="synonym">Pyrus baccata</name>
    <dbReference type="NCBI Taxonomy" id="106549"/>
    <lineage>
        <taxon>Eukaryota</taxon>
        <taxon>Viridiplantae</taxon>
        <taxon>Streptophyta</taxon>
        <taxon>Embryophyta</taxon>
        <taxon>Tracheophyta</taxon>
        <taxon>Spermatophyta</taxon>
        <taxon>Magnoliopsida</taxon>
        <taxon>eudicotyledons</taxon>
        <taxon>Gunneridae</taxon>
        <taxon>Pentapetalae</taxon>
        <taxon>rosids</taxon>
        <taxon>fabids</taxon>
        <taxon>Rosales</taxon>
        <taxon>Rosaceae</taxon>
        <taxon>Amygdaloideae</taxon>
        <taxon>Maleae</taxon>
        <taxon>Malus</taxon>
    </lineage>
</organism>
<evidence type="ECO:0000313" key="2">
    <source>
        <dbReference type="Proteomes" id="UP000315295"/>
    </source>
</evidence>
<proteinExistence type="predicted"/>
<protein>
    <submittedName>
        <fullName evidence="1">Uncharacterized protein</fullName>
    </submittedName>
</protein>
<dbReference type="AlphaFoldDB" id="A0A540KXE6"/>
<sequence length="206" mass="23182">MHCLNRGDLELTWPLKSGSSYNLRRPQTHSSPINLRPHTHHHRLNLFQPIQILHTVLLLHELHRHNPSTLLYRLLVSSAFSSLSAPSLEFNRPISFSISSISASTFPSSRTLSYLSSTSSRVFFFATAEKGSRLVFVSSGLKGTEDLTQTRVFRITGLIFSLLQPDLNYSKEQFSEMGWSISDQEAFTTEEPPSESSLSKAALFLT</sequence>
<gene>
    <name evidence="1" type="ORF">C1H46_035546</name>
</gene>
<accession>A0A540KXE6</accession>
<evidence type="ECO:0000313" key="1">
    <source>
        <dbReference type="EMBL" id="TQD78888.1"/>
    </source>
</evidence>
<dbReference type="Proteomes" id="UP000315295">
    <property type="component" value="Unassembled WGS sequence"/>
</dbReference>
<reference evidence="1 2" key="1">
    <citation type="journal article" date="2019" name="G3 (Bethesda)">
        <title>Sequencing of a Wild Apple (Malus baccata) Genome Unravels the Differences Between Cultivated and Wild Apple Species Regarding Disease Resistance and Cold Tolerance.</title>
        <authorList>
            <person name="Chen X."/>
        </authorList>
    </citation>
    <scope>NUCLEOTIDE SEQUENCE [LARGE SCALE GENOMIC DNA]</scope>
    <source>
        <strain evidence="2">cv. Shandingzi</strain>
        <tissue evidence="1">Leaves</tissue>
    </source>
</reference>
<comment type="caution">
    <text evidence="1">The sequence shown here is derived from an EMBL/GenBank/DDBJ whole genome shotgun (WGS) entry which is preliminary data.</text>
</comment>
<dbReference type="EMBL" id="VIEB01000884">
    <property type="protein sequence ID" value="TQD78888.1"/>
    <property type="molecule type" value="Genomic_DNA"/>
</dbReference>